<reference evidence="2 3" key="1">
    <citation type="submission" date="2018-08" db="EMBL/GenBank/DDBJ databases">
        <title>A genome reference for cultivated species of the human gut microbiota.</title>
        <authorList>
            <person name="Zou Y."/>
            <person name="Xue W."/>
            <person name="Luo G."/>
        </authorList>
    </citation>
    <scope>NUCLEOTIDE SEQUENCE [LARGE SCALE GENOMIC DNA]</scope>
    <source>
        <strain evidence="2 3">TF11-7</strain>
    </source>
</reference>
<name>A0A3E4LZ69_9FIRM</name>
<dbReference type="Proteomes" id="UP000260793">
    <property type="component" value="Unassembled WGS sequence"/>
</dbReference>
<dbReference type="PROSITE" id="PS01276">
    <property type="entry name" value="PEPTIDASE_U32"/>
    <property type="match status" value="1"/>
</dbReference>
<dbReference type="RefSeq" id="WP_117687584.1">
    <property type="nucleotide sequence ID" value="NZ_QSQN01000002.1"/>
</dbReference>
<dbReference type="InterPro" id="IPR051454">
    <property type="entry name" value="RNA/ubiquinone_mod_enzymes"/>
</dbReference>
<dbReference type="EMBL" id="QSQN01000002">
    <property type="protein sequence ID" value="RGK42758.1"/>
    <property type="molecule type" value="Genomic_DNA"/>
</dbReference>
<dbReference type="Pfam" id="PF01136">
    <property type="entry name" value="Peptidase_U32"/>
    <property type="match status" value="1"/>
</dbReference>
<dbReference type="PANTHER" id="PTHR30217">
    <property type="entry name" value="PEPTIDASE U32 FAMILY"/>
    <property type="match status" value="1"/>
</dbReference>
<dbReference type="InterPro" id="IPR020988">
    <property type="entry name" value="Pept_U32_collagenase"/>
</dbReference>
<sequence length="819" mass="92682">MKKEQKIEILAPAGSYECFHAAIQAGADAVYAAGARFGARAYADNFSQDELLRAIREAHLHDRRFYLTVNTLLKDEELADLYDYLAPLYACGLDAVIVQDIGVFSFIRQHFPEMDLHASTQMTLTNSLGAKFLEQEGAARIVPSRELSLNEIRKIHQDTNLEIECFVHGALCYCYSGQCLLSSMIGGRSGNRGQCAQPCRLPYTADGKQKYYLSLKDICTLELIPDLIEAGIDSFKIEGRMKKPEYVAGVTSMYRKYVDLYLRNGRDHFSVSDQDREMLMDLYNRGNSHTGYYLRQNGRDMLALDRPNHAGVAAVRVTAQSGREISGVAMTQLHAQDVLEIAGGKNNYTFGKDVKKGETVHFLVPKKMNFPKGTVFHRIRNQQLIERLDHDYINGKLREKIYGFLSLTIGQKGFFTVCKGNRSFTAYTEVPVQAAANRPLEEERLRTQLMKTGETPFEFETLELQIDPGSFLPMKELNRLRRYALDGLEEAIADSFCRDLLSQSTLHESGQNLPDSTDMVLADSHGAASPLKSSGSVSHSQIPGLSILVETEEQWNAITGFILSGQDHGKIQRLYPDFRLCTTSSFDRDLKALQNRQIEICPAFPYIFREKAVALFKKLYPKLSLLPVNGILIRNYESYQFLKEHGFDKKIILDHNLYIFNQSSRAFWVQHGVSEMTAPLELNARELGNLGLTNMELPVYGYLPVMISAQCIQNTVRGCTHTAGLMTLSDRKGLSLQVKNFCDLCYNVIYDPSPLCLLEFYAEIQKLAPLRSRLQFTSETGEQVCRILRLFCTENNYTERTSVEIPFDYMTGHFHRGII</sequence>
<feature type="domain" description="Peptidase U32 collagenase" evidence="1">
    <location>
        <begin position="380"/>
        <end position="492"/>
    </location>
</feature>
<gene>
    <name evidence="2" type="ORF">DXD17_01390</name>
</gene>
<dbReference type="Pfam" id="PF12392">
    <property type="entry name" value="DUF3656"/>
    <property type="match status" value="1"/>
</dbReference>
<organism evidence="2 3">
    <name type="scientific">[Ruminococcus] lactaris</name>
    <dbReference type="NCBI Taxonomy" id="46228"/>
    <lineage>
        <taxon>Bacteria</taxon>
        <taxon>Bacillati</taxon>
        <taxon>Bacillota</taxon>
        <taxon>Clostridia</taxon>
        <taxon>Lachnospirales</taxon>
        <taxon>Lachnospiraceae</taxon>
        <taxon>Mediterraneibacter</taxon>
    </lineage>
</organism>
<evidence type="ECO:0000313" key="2">
    <source>
        <dbReference type="EMBL" id="RGK42758.1"/>
    </source>
</evidence>
<evidence type="ECO:0000259" key="1">
    <source>
        <dbReference type="Pfam" id="PF12392"/>
    </source>
</evidence>
<protein>
    <submittedName>
        <fullName evidence="2">U32 family peptidase</fullName>
    </submittedName>
</protein>
<proteinExistence type="predicted"/>
<evidence type="ECO:0000313" key="3">
    <source>
        <dbReference type="Proteomes" id="UP000260793"/>
    </source>
</evidence>
<accession>A0A3E4LZ69</accession>
<dbReference type="AlphaFoldDB" id="A0A3E4LZ69"/>
<dbReference type="InterPro" id="IPR001539">
    <property type="entry name" value="Peptidase_U32"/>
</dbReference>
<comment type="caution">
    <text evidence="2">The sequence shown here is derived from an EMBL/GenBank/DDBJ whole genome shotgun (WGS) entry which is preliminary data.</text>
</comment>
<dbReference type="PANTHER" id="PTHR30217:SF10">
    <property type="entry name" value="23S RRNA 5-HYDROXYCYTIDINE C2501 SYNTHASE"/>
    <property type="match status" value="1"/>
</dbReference>